<organism evidence="3 4">
    <name type="scientific">Neptunitalea lumnitzerae</name>
    <dbReference type="NCBI Taxonomy" id="2965509"/>
    <lineage>
        <taxon>Bacteria</taxon>
        <taxon>Pseudomonadati</taxon>
        <taxon>Bacteroidota</taxon>
        <taxon>Flavobacteriia</taxon>
        <taxon>Flavobacteriales</taxon>
        <taxon>Flavobacteriaceae</taxon>
        <taxon>Neptunitalea</taxon>
    </lineage>
</organism>
<evidence type="ECO:0000259" key="2">
    <source>
        <dbReference type="Pfam" id="PF00582"/>
    </source>
</evidence>
<proteinExistence type="inferred from homology"/>
<comment type="caution">
    <text evidence="3">The sequence shown here is derived from an EMBL/GenBank/DDBJ whole genome shotgun (WGS) entry which is preliminary data.</text>
</comment>
<dbReference type="PANTHER" id="PTHR46268:SF22">
    <property type="entry name" value="SENSOR PROTEIN KDPD-RELATED"/>
    <property type="match status" value="1"/>
</dbReference>
<comment type="similarity">
    <text evidence="1">Belongs to the universal stress protein A family.</text>
</comment>
<reference evidence="3" key="1">
    <citation type="submission" date="2022-07" db="EMBL/GenBank/DDBJ databases">
        <title>Taxonomy of Novel Oxalotrophic and Methylotrophic Bacteria.</title>
        <authorList>
            <person name="Sahin N."/>
            <person name="Tani A."/>
        </authorList>
    </citation>
    <scope>NUCLEOTIDE SEQUENCE</scope>
    <source>
        <strain evidence="3">Y10</strain>
    </source>
</reference>
<accession>A0ABQ5MLK8</accession>
<dbReference type="InterPro" id="IPR014729">
    <property type="entry name" value="Rossmann-like_a/b/a_fold"/>
</dbReference>
<gene>
    <name evidence="3" type="primary">uspA_2</name>
    <name evidence="3" type="ORF">Y10_26580</name>
</gene>
<feature type="domain" description="UspA" evidence="2">
    <location>
        <begin position="147"/>
        <end position="270"/>
    </location>
</feature>
<sequence>MKKILLPTDFSDNSRNAIKYAVELYKDEKCLFYLLNTIYDTDNILHGSIYEIYKERSFKELELLEQEISSKYKNDKHSFKKVATVNLLNEQIKTLVKAEGIDLIIMGTQGATGAQEILFGSYTVSAIKVAECPLLAIPEEFSYRKPKNIVLATDYGVDFESYQLDLLKKVAKRNNSQLHVVHVNVNDKPLKEIEVHSKEMLKNSLKDLDVVFDEVEGNSVQEAIFKYDDTTPIDLLVMIKHKHTFFERLFLGSQIYKIGYHTTFPFLVLPSEYVEETTTV</sequence>
<dbReference type="Gene3D" id="3.40.50.620">
    <property type="entry name" value="HUPs"/>
    <property type="match status" value="2"/>
</dbReference>
<name>A0ABQ5MLK8_9FLAO</name>
<evidence type="ECO:0000256" key="1">
    <source>
        <dbReference type="ARBA" id="ARBA00008791"/>
    </source>
</evidence>
<dbReference type="EMBL" id="BRVO01000003">
    <property type="protein sequence ID" value="GLB50290.1"/>
    <property type="molecule type" value="Genomic_DNA"/>
</dbReference>
<keyword evidence="4" id="KW-1185">Reference proteome</keyword>
<dbReference type="InterPro" id="IPR006016">
    <property type="entry name" value="UspA"/>
</dbReference>
<dbReference type="CDD" id="cd00293">
    <property type="entry name" value="USP-like"/>
    <property type="match status" value="2"/>
</dbReference>
<dbReference type="PANTHER" id="PTHR46268">
    <property type="entry name" value="STRESS RESPONSE PROTEIN NHAX"/>
    <property type="match status" value="1"/>
</dbReference>
<dbReference type="Proteomes" id="UP001143543">
    <property type="component" value="Unassembled WGS sequence"/>
</dbReference>
<feature type="domain" description="UspA" evidence="2">
    <location>
        <begin position="1"/>
        <end position="138"/>
    </location>
</feature>
<dbReference type="InterPro" id="IPR006015">
    <property type="entry name" value="Universal_stress_UspA"/>
</dbReference>
<evidence type="ECO:0000313" key="4">
    <source>
        <dbReference type="Proteomes" id="UP001143543"/>
    </source>
</evidence>
<dbReference type="Pfam" id="PF00582">
    <property type="entry name" value="Usp"/>
    <property type="match status" value="2"/>
</dbReference>
<dbReference type="RefSeq" id="WP_281765918.1">
    <property type="nucleotide sequence ID" value="NZ_BRVO01000003.1"/>
</dbReference>
<evidence type="ECO:0000313" key="3">
    <source>
        <dbReference type="EMBL" id="GLB50290.1"/>
    </source>
</evidence>
<dbReference type="PRINTS" id="PR01438">
    <property type="entry name" value="UNVRSLSTRESS"/>
</dbReference>
<dbReference type="SUPFAM" id="SSF52402">
    <property type="entry name" value="Adenine nucleotide alpha hydrolases-like"/>
    <property type="match status" value="2"/>
</dbReference>
<protein>
    <submittedName>
        <fullName evidence="3">Universal stress protein UspA</fullName>
    </submittedName>
</protein>